<dbReference type="Proteomes" id="UP001164776">
    <property type="component" value="Unassembled WGS sequence"/>
</dbReference>
<organism evidence="1 2">
    <name type="scientific">Paspalum vaginatum</name>
    <name type="common">seashore paspalum</name>
    <dbReference type="NCBI Taxonomy" id="158149"/>
    <lineage>
        <taxon>Eukaryota</taxon>
        <taxon>Viridiplantae</taxon>
        <taxon>Streptophyta</taxon>
        <taxon>Embryophyta</taxon>
        <taxon>Tracheophyta</taxon>
        <taxon>Spermatophyta</taxon>
        <taxon>Magnoliopsida</taxon>
        <taxon>Liliopsida</taxon>
        <taxon>Poales</taxon>
        <taxon>Poaceae</taxon>
        <taxon>PACMAD clade</taxon>
        <taxon>Panicoideae</taxon>
        <taxon>Andropogonodae</taxon>
        <taxon>Paspaleae</taxon>
        <taxon>Paspalinae</taxon>
        <taxon>Paspalum</taxon>
    </lineage>
</organism>
<sequence>MDLVSANSGIPEWLPEGMDPKTSFYFEMRLFGNNARPDCAWYSCSTVVDADTTNFKEFVDDILRTYPCALTEVVKFYYFDHESNSHIQVCTDQDLVAMFAKHEATKIIHMSIEYFDVSKPAVAIPD</sequence>
<accession>A0A9W7XDC3</accession>
<name>A0A9W7XDC3_9POAL</name>
<evidence type="ECO:0008006" key="3">
    <source>
        <dbReference type="Google" id="ProtNLM"/>
    </source>
</evidence>
<gene>
    <name evidence="1" type="ORF">BS78_K226000</name>
</gene>
<protein>
    <recommendedName>
        <fullName evidence="3">PB1 domain-containing protein</fullName>
    </recommendedName>
</protein>
<keyword evidence="2" id="KW-1185">Reference proteome</keyword>
<dbReference type="AlphaFoldDB" id="A0A9W7XDC3"/>
<comment type="caution">
    <text evidence="1">The sequence shown here is derived from an EMBL/GenBank/DDBJ whole genome shotgun (WGS) entry which is preliminary data.</text>
</comment>
<reference evidence="1 2" key="1">
    <citation type="submission" date="2022-10" db="EMBL/GenBank/DDBJ databases">
        <title>WGS assembly of Paspalum vaginatum 540-79.</title>
        <authorList>
            <person name="Sun G."/>
            <person name="Wase N."/>
            <person name="Shu S."/>
            <person name="Jenkins J."/>
            <person name="Zhou B."/>
            <person name="Torres-Rodriguez J."/>
            <person name="Chen C."/>
            <person name="Sandor L."/>
            <person name="Plott C."/>
            <person name="Yoshinga Y."/>
            <person name="Daum C."/>
            <person name="Qi P."/>
            <person name="Barry K."/>
            <person name="Lipzen A."/>
            <person name="Berry L."/>
            <person name="Pedersen C."/>
            <person name="Gottilla T."/>
            <person name="Foltz A."/>
            <person name="Yu H."/>
            <person name="O'Malley R."/>
            <person name="Zhang C."/>
            <person name="Devos K."/>
            <person name="Sigmon B."/>
            <person name="Yu B."/>
            <person name="Obata T."/>
            <person name="Schmutz J."/>
            <person name="Schnable J."/>
        </authorList>
    </citation>
    <scope>NUCLEOTIDE SEQUENCE [LARGE SCALE GENOMIC DNA]</scope>
    <source>
        <strain evidence="2">cv. 540-79</strain>
    </source>
</reference>
<evidence type="ECO:0000313" key="1">
    <source>
        <dbReference type="EMBL" id="KAJ1257060.1"/>
    </source>
</evidence>
<dbReference type="EMBL" id="MU629444">
    <property type="protein sequence ID" value="KAJ1257060.1"/>
    <property type="molecule type" value="Genomic_DNA"/>
</dbReference>
<proteinExistence type="predicted"/>
<evidence type="ECO:0000313" key="2">
    <source>
        <dbReference type="Proteomes" id="UP001164776"/>
    </source>
</evidence>